<gene>
    <name evidence="1" type="ORF">IF651_05895</name>
</gene>
<dbReference type="Proteomes" id="UP000610846">
    <property type="component" value="Unassembled WGS sequence"/>
</dbReference>
<reference evidence="1" key="1">
    <citation type="journal article" date="2018" name="Curr. Microbiol.">
        <title>Cellulosimicrobium arenosum sp. nov., Isolated from Marine Sediment Sand.</title>
        <authorList>
            <person name="Oh M."/>
            <person name="Kim J.H."/>
            <person name="Yoon J.H."/>
            <person name="Schumann P."/>
            <person name="Kim W."/>
        </authorList>
    </citation>
    <scope>NUCLEOTIDE SEQUENCE</scope>
    <source>
        <strain evidence="1">KCTC 49039</strain>
    </source>
</reference>
<organism evidence="1 2">
    <name type="scientific">Cellulosimicrobium arenosum</name>
    <dbReference type="NCBI Taxonomy" id="2708133"/>
    <lineage>
        <taxon>Bacteria</taxon>
        <taxon>Bacillati</taxon>
        <taxon>Actinomycetota</taxon>
        <taxon>Actinomycetes</taxon>
        <taxon>Micrococcales</taxon>
        <taxon>Promicromonosporaceae</taxon>
        <taxon>Cellulosimicrobium</taxon>
    </lineage>
</organism>
<reference evidence="1" key="2">
    <citation type="submission" date="2020-09" db="EMBL/GenBank/DDBJ databases">
        <authorList>
            <person name="Yu Y."/>
        </authorList>
    </citation>
    <scope>NUCLEOTIDE SEQUENCE</scope>
    <source>
        <strain evidence="1">KCTC 49039</strain>
    </source>
</reference>
<accession>A0A927IYN8</accession>
<keyword evidence="2" id="KW-1185">Reference proteome</keyword>
<evidence type="ECO:0000313" key="2">
    <source>
        <dbReference type="Proteomes" id="UP000610846"/>
    </source>
</evidence>
<dbReference type="InterPro" id="IPR029058">
    <property type="entry name" value="AB_hydrolase_fold"/>
</dbReference>
<proteinExistence type="predicted"/>
<dbReference type="SUPFAM" id="SSF53474">
    <property type="entry name" value="alpha/beta-Hydrolases"/>
    <property type="match status" value="1"/>
</dbReference>
<dbReference type="AlphaFoldDB" id="A0A927IYN8"/>
<comment type="caution">
    <text evidence="1">The sequence shown here is derived from an EMBL/GenBank/DDBJ whole genome shotgun (WGS) entry which is preliminary data.</text>
</comment>
<name>A0A927IYN8_9MICO</name>
<dbReference type="RefSeq" id="WP_191828157.1">
    <property type="nucleotide sequence ID" value="NZ_JACYHB010000003.1"/>
</dbReference>
<dbReference type="Gene3D" id="3.40.50.1820">
    <property type="entry name" value="alpha/beta hydrolase"/>
    <property type="match status" value="1"/>
</dbReference>
<protein>
    <submittedName>
        <fullName evidence="1">Uncharacterized protein</fullName>
    </submittedName>
</protein>
<sequence>MTRLVLLHGRDNQGLDPEGLERTWRTVLAAGLAGVGEPRGLTDDDATFVYYGDTLAALARGGGAAPPVTVHALPAADVVPGHHRATDLPADELAFLGAVAAEVLGALGPDDDRARALAVAGATTGTTADPMAGGVDVQELGTDLRPGGLDLGAWVNALLAALDHVPGLSAGVLVLLVRDVWAYVHDDDVRSVIDDAVAAAMPTDEPAVVVGHSLGSVVAYSVLREHAGADAWDVPLFLTLGSPLAIRAIRDVLAARAPLRVPAPVRRWVAARDPRDALAVHDLGPDAFPLAPGSYPVEDLVVANDAPGHHAAAVLLDGDHPAGYLATPAVARALAAALPPG</sequence>
<evidence type="ECO:0000313" key="1">
    <source>
        <dbReference type="EMBL" id="MBD8078591.1"/>
    </source>
</evidence>
<dbReference type="EMBL" id="JACYHB010000003">
    <property type="protein sequence ID" value="MBD8078591.1"/>
    <property type="molecule type" value="Genomic_DNA"/>
</dbReference>